<dbReference type="HOGENOM" id="CLU_3044822_0_0_4"/>
<dbReference type="EMBL" id="AEQP01000004">
    <property type="protein sequence ID" value="EFV95188.1"/>
    <property type="molecule type" value="Genomic_DNA"/>
</dbReference>
<evidence type="ECO:0000313" key="2">
    <source>
        <dbReference type="Proteomes" id="UP000011021"/>
    </source>
</evidence>
<dbReference type="SUPFAM" id="SSF47413">
    <property type="entry name" value="lambda repressor-like DNA-binding domains"/>
    <property type="match status" value="1"/>
</dbReference>
<sequence>MHGKRPISTDTALRLGHGARFWLNLQTKYDMRITVRTLHDKVAPRIRTFQPRHD</sequence>
<dbReference type="Gene3D" id="1.10.260.40">
    <property type="entry name" value="lambda repressor-like DNA-binding domains"/>
    <property type="match status" value="1"/>
</dbReference>
<evidence type="ECO:0000313" key="1">
    <source>
        <dbReference type="EMBL" id="EFV95188.1"/>
    </source>
</evidence>
<dbReference type="eggNOG" id="COG3093">
    <property type="taxonomic scope" value="Bacteria"/>
</dbReference>
<dbReference type="InterPro" id="IPR010982">
    <property type="entry name" value="Lambda_DNA-bd_dom_sf"/>
</dbReference>
<name>E7RWT4_9BURK</name>
<dbReference type="STRING" id="887898.HMPREF0551_1146"/>
<gene>
    <name evidence="1" type="ORF">HMPREF0551_1146</name>
</gene>
<reference evidence="1 2" key="1">
    <citation type="submission" date="2010-12" db="EMBL/GenBank/DDBJ databases">
        <authorList>
            <person name="Muzny D."/>
            <person name="Qin X."/>
            <person name="Deng J."/>
            <person name="Jiang H."/>
            <person name="Liu Y."/>
            <person name="Qu J."/>
            <person name="Song X.-Z."/>
            <person name="Zhang L."/>
            <person name="Thornton R."/>
            <person name="Coyle M."/>
            <person name="Francisco L."/>
            <person name="Jackson L."/>
            <person name="Javaid M."/>
            <person name="Korchina V."/>
            <person name="Kovar C."/>
            <person name="Mata R."/>
            <person name="Mathew T."/>
            <person name="Ngo R."/>
            <person name="Nguyen L."/>
            <person name="Nguyen N."/>
            <person name="Okwuonu G."/>
            <person name="Ongeri F."/>
            <person name="Pham C."/>
            <person name="Simmons D."/>
            <person name="Wilczek-Boney K."/>
            <person name="Hale W."/>
            <person name="Jakkamsetti A."/>
            <person name="Pham P."/>
            <person name="Ruth R."/>
            <person name="San Lucas F."/>
            <person name="Warren J."/>
            <person name="Zhang J."/>
            <person name="Zhao Z."/>
            <person name="Zhou C."/>
            <person name="Zhu D."/>
            <person name="Lee S."/>
            <person name="Bess C."/>
            <person name="Blankenburg K."/>
            <person name="Forbes L."/>
            <person name="Fu Q."/>
            <person name="Gubbala S."/>
            <person name="Hirani K."/>
            <person name="Jayaseelan J.C."/>
            <person name="Lara F."/>
            <person name="Munidasa M."/>
            <person name="Palculict T."/>
            <person name="Patil S."/>
            <person name="Pu L.-L."/>
            <person name="Saada N."/>
            <person name="Tang L."/>
            <person name="Weissenberger G."/>
            <person name="Zhu Y."/>
            <person name="Hemphill L."/>
            <person name="Shang Y."/>
            <person name="Youmans B."/>
            <person name="Ayvaz T."/>
            <person name="Ross M."/>
            <person name="Santibanez J."/>
            <person name="Aqrawi P."/>
            <person name="Gross S."/>
            <person name="Joshi V."/>
            <person name="Fowler G."/>
            <person name="Nazareth L."/>
            <person name="Reid J."/>
            <person name="Worley K."/>
            <person name="Petrosino J."/>
            <person name="Highlander S."/>
            <person name="Gibbs R."/>
        </authorList>
    </citation>
    <scope>NUCLEOTIDE SEQUENCE [LARGE SCALE GENOMIC DNA]</scope>
    <source>
        <strain evidence="1 2">ATCC 51599</strain>
    </source>
</reference>
<organism evidence="1 2">
    <name type="scientific">Lautropia mirabilis ATCC 51599</name>
    <dbReference type="NCBI Taxonomy" id="887898"/>
    <lineage>
        <taxon>Bacteria</taxon>
        <taxon>Pseudomonadati</taxon>
        <taxon>Pseudomonadota</taxon>
        <taxon>Betaproteobacteria</taxon>
        <taxon>Burkholderiales</taxon>
        <taxon>Burkholderiaceae</taxon>
        <taxon>Lautropia</taxon>
    </lineage>
</organism>
<dbReference type="Proteomes" id="UP000011021">
    <property type="component" value="Unassembled WGS sequence"/>
</dbReference>
<keyword evidence="2" id="KW-1185">Reference proteome</keyword>
<comment type="caution">
    <text evidence="1">The sequence shown here is derived from an EMBL/GenBank/DDBJ whole genome shotgun (WGS) entry which is preliminary data.</text>
</comment>
<protein>
    <submittedName>
        <fullName evidence="1">Putative toxin-antitoxin system, antitoxin component, Xre family</fullName>
    </submittedName>
</protein>
<dbReference type="AlphaFoldDB" id="E7RWT4"/>
<proteinExistence type="predicted"/>
<accession>E7RWT4</accession>
<dbReference type="GO" id="GO:0003677">
    <property type="term" value="F:DNA binding"/>
    <property type="evidence" value="ECO:0007669"/>
    <property type="project" value="InterPro"/>
</dbReference>